<dbReference type="PROSITE" id="PS51462">
    <property type="entry name" value="NUDIX"/>
    <property type="match status" value="1"/>
</dbReference>
<sequence>MPHTFALIPASYVYLLRGDEVLLQRRAATGYMDGHWVAGAAGHVEPGETARAAAVRETAEELGVRIRPQDLELLTVMQRTDGAGEPVEQRVDWFWAVRRWEGEPRLCEPAKASGLDWFVRDTLPAPMPAYERRVVRGIDEAGLPAATSFGFGADD</sequence>
<proteinExistence type="predicted"/>
<comment type="cofactor">
    <cofactor evidence="1">
        <name>Mg(2+)</name>
        <dbReference type="ChEBI" id="CHEBI:18420"/>
    </cofactor>
</comment>
<name>A0ABY6G3X5_9MICO</name>
<dbReference type="SUPFAM" id="SSF55811">
    <property type="entry name" value="Nudix"/>
    <property type="match status" value="1"/>
</dbReference>
<dbReference type="PANTHER" id="PTHR43046:SF14">
    <property type="entry name" value="MUTT_NUDIX FAMILY PROTEIN"/>
    <property type="match status" value="1"/>
</dbReference>
<dbReference type="PROSITE" id="PS00893">
    <property type="entry name" value="NUDIX_BOX"/>
    <property type="match status" value="1"/>
</dbReference>
<evidence type="ECO:0000256" key="1">
    <source>
        <dbReference type="ARBA" id="ARBA00001946"/>
    </source>
</evidence>
<keyword evidence="5" id="KW-1185">Reference proteome</keyword>
<accession>A0ABY6G3X5</accession>
<evidence type="ECO:0000256" key="2">
    <source>
        <dbReference type="ARBA" id="ARBA00022801"/>
    </source>
</evidence>
<keyword evidence="2" id="KW-0378">Hydrolase</keyword>
<dbReference type="Gene3D" id="3.90.79.10">
    <property type="entry name" value="Nucleoside Triphosphate Pyrophosphohydrolase"/>
    <property type="match status" value="1"/>
</dbReference>
<protein>
    <submittedName>
        <fullName evidence="4">NUDIX domain-containing protein</fullName>
    </submittedName>
</protein>
<dbReference type="InterPro" id="IPR015797">
    <property type="entry name" value="NUDIX_hydrolase-like_dom_sf"/>
</dbReference>
<feature type="domain" description="Nudix hydrolase" evidence="3">
    <location>
        <begin position="6"/>
        <end position="140"/>
    </location>
</feature>
<evidence type="ECO:0000313" key="4">
    <source>
        <dbReference type="EMBL" id="UYG17822.1"/>
    </source>
</evidence>
<gene>
    <name evidence="4" type="ORF">BRM3_05215</name>
</gene>
<dbReference type="CDD" id="cd04683">
    <property type="entry name" value="NUDIX_Hydrolase"/>
    <property type="match status" value="1"/>
</dbReference>
<evidence type="ECO:0000313" key="5">
    <source>
        <dbReference type="Proteomes" id="UP001164305"/>
    </source>
</evidence>
<dbReference type="PANTHER" id="PTHR43046">
    <property type="entry name" value="GDP-MANNOSE MANNOSYL HYDROLASE"/>
    <property type="match status" value="1"/>
</dbReference>
<dbReference type="InterPro" id="IPR000086">
    <property type="entry name" value="NUDIX_hydrolase_dom"/>
</dbReference>
<dbReference type="Pfam" id="PF00293">
    <property type="entry name" value="NUDIX"/>
    <property type="match status" value="1"/>
</dbReference>
<dbReference type="InterPro" id="IPR020084">
    <property type="entry name" value="NUDIX_hydrolase_CS"/>
</dbReference>
<reference evidence="4" key="1">
    <citation type="submission" date="2022-10" db="EMBL/GenBank/DDBJ databases">
        <title>Whole-Genome Sequencing of Brachybacterium huguangmaarense BRM-3, Isolated from Betula schmidtii.</title>
        <authorList>
            <person name="Haam D."/>
        </authorList>
    </citation>
    <scope>NUCLEOTIDE SEQUENCE</scope>
    <source>
        <strain evidence="4">BRM-3</strain>
    </source>
</reference>
<organism evidence="4 5">
    <name type="scientific">Brachybacterium huguangmaarense</name>
    <dbReference type="NCBI Taxonomy" id="1652028"/>
    <lineage>
        <taxon>Bacteria</taxon>
        <taxon>Bacillati</taxon>
        <taxon>Actinomycetota</taxon>
        <taxon>Actinomycetes</taxon>
        <taxon>Micrococcales</taxon>
        <taxon>Dermabacteraceae</taxon>
        <taxon>Brachybacterium</taxon>
    </lineage>
</organism>
<dbReference type="EMBL" id="CP107020">
    <property type="protein sequence ID" value="UYG17822.1"/>
    <property type="molecule type" value="Genomic_DNA"/>
</dbReference>
<dbReference type="Proteomes" id="UP001164305">
    <property type="component" value="Chromosome"/>
</dbReference>
<evidence type="ECO:0000259" key="3">
    <source>
        <dbReference type="PROSITE" id="PS51462"/>
    </source>
</evidence>
<dbReference type="RefSeq" id="WP_263595030.1">
    <property type="nucleotide sequence ID" value="NZ_CP107020.1"/>
</dbReference>